<evidence type="ECO:0000256" key="3">
    <source>
        <dbReference type="ARBA" id="ARBA00022729"/>
    </source>
</evidence>
<evidence type="ECO:0000256" key="2">
    <source>
        <dbReference type="ARBA" id="ARBA00022723"/>
    </source>
</evidence>
<evidence type="ECO:0000256" key="4">
    <source>
        <dbReference type="ARBA" id="ARBA00023008"/>
    </source>
</evidence>
<proteinExistence type="predicted"/>
<dbReference type="PANTHER" id="PTHR34820:SF4">
    <property type="entry name" value="INNER MEMBRANE PROTEIN YEBZ"/>
    <property type="match status" value="1"/>
</dbReference>
<evidence type="ECO:0000259" key="5">
    <source>
        <dbReference type="Pfam" id="PF04234"/>
    </source>
</evidence>
<dbReference type="GO" id="GO:0006825">
    <property type="term" value="P:copper ion transport"/>
    <property type="evidence" value="ECO:0007669"/>
    <property type="project" value="InterPro"/>
</dbReference>
<protein>
    <submittedName>
        <fullName evidence="6">Unannotated protein</fullName>
    </submittedName>
</protein>
<evidence type="ECO:0000313" key="6">
    <source>
        <dbReference type="EMBL" id="CAB4336321.1"/>
    </source>
</evidence>
<keyword evidence="4" id="KW-0186">Copper</keyword>
<dbReference type="GO" id="GO:0042597">
    <property type="term" value="C:periplasmic space"/>
    <property type="evidence" value="ECO:0007669"/>
    <property type="project" value="InterPro"/>
</dbReference>
<dbReference type="Pfam" id="PF04234">
    <property type="entry name" value="CopC"/>
    <property type="match status" value="1"/>
</dbReference>
<dbReference type="GO" id="GO:0005507">
    <property type="term" value="F:copper ion binding"/>
    <property type="evidence" value="ECO:0007669"/>
    <property type="project" value="InterPro"/>
</dbReference>
<feature type="domain" description="CopC" evidence="5">
    <location>
        <begin position="27"/>
        <end position="124"/>
    </location>
</feature>
<sequence length="125" mass="13911">MKARGKIWFTLSVLIAFQLSINPASAHSRLVNSIPSSNQIVKSHIHSVTLNFNEKILVLENETPNKIQVIQISSGKSKSGKLTVAKSQVKLQFSNPLDKGKYQVKYRVVSEDGHPVQGSYFFSVK</sequence>
<keyword evidence="2" id="KW-0479">Metal-binding</keyword>
<name>A0A6J5Z133_9ZZZZ</name>
<dbReference type="EMBL" id="CAESAB010000017">
    <property type="protein sequence ID" value="CAB4336321.1"/>
    <property type="molecule type" value="Genomic_DNA"/>
</dbReference>
<dbReference type="GO" id="GO:0046688">
    <property type="term" value="P:response to copper ion"/>
    <property type="evidence" value="ECO:0007669"/>
    <property type="project" value="InterPro"/>
</dbReference>
<dbReference type="SUPFAM" id="SSF81296">
    <property type="entry name" value="E set domains"/>
    <property type="match status" value="1"/>
</dbReference>
<organism evidence="6">
    <name type="scientific">freshwater metagenome</name>
    <dbReference type="NCBI Taxonomy" id="449393"/>
    <lineage>
        <taxon>unclassified sequences</taxon>
        <taxon>metagenomes</taxon>
        <taxon>ecological metagenomes</taxon>
    </lineage>
</organism>
<dbReference type="Gene3D" id="2.60.40.1220">
    <property type="match status" value="1"/>
</dbReference>
<reference evidence="6" key="1">
    <citation type="submission" date="2020-05" db="EMBL/GenBank/DDBJ databases">
        <authorList>
            <person name="Chiriac C."/>
            <person name="Salcher M."/>
            <person name="Ghai R."/>
            <person name="Kavagutti S V."/>
        </authorList>
    </citation>
    <scope>NUCLEOTIDE SEQUENCE</scope>
</reference>
<gene>
    <name evidence="6" type="ORF">UFOPK3820_00596</name>
</gene>
<dbReference type="InterPro" id="IPR032694">
    <property type="entry name" value="CopC/D"/>
</dbReference>
<dbReference type="GO" id="GO:0005886">
    <property type="term" value="C:plasma membrane"/>
    <property type="evidence" value="ECO:0007669"/>
    <property type="project" value="TreeGrafter"/>
</dbReference>
<evidence type="ECO:0000256" key="1">
    <source>
        <dbReference type="ARBA" id="ARBA00004196"/>
    </source>
</evidence>
<dbReference type="AlphaFoldDB" id="A0A6J5Z133"/>
<keyword evidence="3" id="KW-0732">Signal</keyword>
<dbReference type="InterPro" id="IPR014755">
    <property type="entry name" value="Cu-Rt/internalin_Ig-like"/>
</dbReference>
<dbReference type="GO" id="GO:0030313">
    <property type="term" value="C:cell envelope"/>
    <property type="evidence" value="ECO:0007669"/>
    <property type="project" value="UniProtKB-SubCell"/>
</dbReference>
<comment type="subcellular location">
    <subcellularLocation>
        <location evidence="1">Cell envelope</location>
    </subcellularLocation>
</comment>
<accession>A0A6J5Z133</accession>
<dbReference type="InterPro" id="IPR014756">
    <property type="entry name" value="Ig_E-set"/>
</dbReference>
<dbReference type="InterPro" id="IPR007348">
    <property type="entry name" value="CopC_dom"/>
</dbReference>
<dbReference type="PANTHER" id="PTHR34820">
    <property type="entry name" value="INNER MEMBRANE PROTEIN YEBZ"/>
    <property type="match status" value="1"/>
</dbReference>